<evidence type="ECO:0000313" key="1">
    <source>
        <dbReference type="EMBL" id="ADG19117.1"/>
    </source>
</evidence>
<protein>
    <submittedName>
        <fullName evidence="1">Histidine acid phosphatase family protein</fullName>
    </submittedName>
</protein>
<reference evidence="1 2" key="2">
    <citation type="journal article" date="2012" name="J. Bacteriol.">
        <title>Genome Sequences of Burkholderia sp. Strains CCGE1002 and H160, Isolated from Legume Nodules in Mexico and Brazil.</title>
        <authorList>
            <person name="Ormeno-Orrillo E."/>
            <person name="Rogel M.A."/>
            <person name="Chueire L.M."/>
            <person name="Tiedje J.M."/>
            <person name="Martinez-Romero E."/>
            <person name="Hungria M."/>
        </authorList>
    </citation>
    <scope>NUCLEOTIDE SEQUENCE [LARGE SCALE GENOMIC DNA]</scope>
    <source>
        <strain evidence="1 2">CCGE1002</strain>
    </source>
</reference>
<sequence>MEARFRFLAAFNKAYPAPLSFDPLNRRESRLHSFRPRNIPHGCGPMQQARR</sequence>
<gene>
    <name evidence="1" type="ordered locus">BC1002_5176</name>
</gene>
<dbReference type="EMBL" id="CP002014">
    <property type="protein sequence ID" value="ADG19117.1"/>
    <property type="molecule type" value="Genomic_DNA"/>
</dbReference>
<accession>D5WEJ2</accession>
<evidence type="ECO:0000313" key="2">
    <source>
        <dbReference type="Proteomes" id="UP000002190"/>
    </source>
</evidence>
<dbReference type="HOGENOM" id="CLU_3096631_0_0_4"/>
<reference evidence="2" key="1">
    <citation type="submission" date="2010-04" db="EMBL/GenBank/DDBJ databases">
        <title>Complete sequence of chromosome 2 of Burkholderia sp. CCGE1002.</title>
        <authorList>
            <consortium name="US DOE Joint Genome Institute"/>
            <person name="Lucas S."/>
            <person name="Copeland A."/>
            <person name="Lapidus A."/>
            <person name="Cheng J.-F."/>
            <person name="Bruce D."/>
            <person name="Goodwin L."/>
            <person name="Pitluck S."/>
            <person name="Chertkov O."/>
            <person name="Detter J.C."/>
            <person name="Han C."/>
            <person name="Tapia R."/>
            <person name="Land M."/>
            <person name="Hauser L."/>
            <person name="Kyrpides N."/>
            <person name="Ovchinnikova G."/>
            <person name="Martinez-Romero E."/>
            <person name="Hernandez M.A.R."/>
            <person name="Tiedje J.M."/>
            <person name="Woyke T."/>
        </authorList>
    </citation>
    <scope>NUCLEOTIDE SEQUENCE [LARGE SCALE GENOMIC DNA]</scope>
    <source>
        <strain evidence="2">CCGE1002</strain>
    </source>
</reference>
<organism evidence="1 2">
    <name type="scientific">Paraburkholderia atlantica</name>
    <dbReference type="NCBI Taxonomy" id="2654982"/>
    <lineage>
        <taxon>Bacteria</taxon>
        <taxon>Pseudomonadati</taxon>
        <taxon>Pseudomonadota</taxon>
        <taxon>Betaproteobacteria</taxon>
        <taxon>Burkholderiales</taxon>
        <taxon>Burkholderiaceae</taxon>
        <taxon>Paraburkholderia</taxon>
    </lineage>
</organism>
<dbReference type="AlphaFoldDB" id="D5WEJ2"/>
<dbReference type="KEGG" id="bge:BC1002_5176"/>
<name>D5WEJ2_PARAM</name>
<dbReference type="Proteomes" id="UP000002190">
    <property type="component" value="Chromosome 2"/>
</dbReference>
<proteinExistence type="predicted"/>